<proteinExistence type="predicted"/>
<comment type="caution">
    <text evidence="2">The sequence shown here is derived from an EMBL/GenBank/DDBJ whole genome shotgun (WGS) entry which is preliminary data.</text>
</comment>
<evidence type="ECO:0000256" key="1">
    <source>
        <dbReference type="SAM" id="MobiDB-lite"/>
    </source>
</evidence>
<name>A0A7X0LQG9_9ACTN</name>
<feature type="region of interest" description="Disordered" evidence="1">
    <location>
        <begin position="1"/>
        <end position="24"/>
    </location>
</feature>
<keyword evidence="3" id="KW-1185">Reference proteome</keyword>
<organism evidence="2 3">
    <name type="scientific">Streptomyces candidus</name>
    <dbReference type="NCBI Taxonomy" id="67283"/>
    <lineage>
        <taxon>Bacteria</taxon>
        <taxon>Bacillati</taxon>
        <taxon>Actinomycetota</taxon>
        <taxon>Actinomycetes</taxon>
        <taxon>Kitasatosporales</taxon>
        <taxon>Streptomycetaceae</taxon>
        <taxon>Streptomyces</taxon>
    </lineage>
</organism>
<evidence type="ECO:0000313" key="2">
    <source>
        <dbReference type="EMBL" id="MBB6437040.1"/>
    </source>
</evidence>
<evidence type="ECO:0000313" key="3">
    <source>
        <dbReference type="Proteomes" id="UP000540423"/>
    </source>
</evidence>
<sequence>MAREADRGAQGAEAGRRGEAEAARDELARALRAAGIQFPAMDVNP</sequence>
<protein>
    <submittedName>
        <fullName evidence="2">Uncharacterized protein</fullName>
    </submittedName>
</protein>
<dbReference type="Proteomes" id="UP000540423">
    <property type="component" value="Unassembled WGS sequence"/>
</dbReference>
<dbReference type="AlphaFoldDB" id="A0A7X0LQG9"/>
<accession>A0A7X0LQG9</accession>
<dbReference type="RefSeq" id="WP_229923126.1">
    <property type="nucleotide sequence ID" value="NZ_BNBN01000001.1"/>
</dbReference>
<gene>
    <name evidence="2" type="ORF">HNQ79_003515</name>
</gene>
<reference evidence="2 3" key="1">
    <citation type="submission" date="2020-08" db="EMBL/GenBank/DDBJ databases">
        <title>Genomic Encyclopedia of Type Strains, Phase IV (KMG-IV): sequencing the most valuable type-strain genomes for metagenomic binning, comparative biology and taxonomic classification.</title>
        <authorList>
            <person name="Goeker M."/>
        </authorList>
    </citation>
    <scope>NUCLEOTIDE SEQUENCE [LARGE SCALE GENOMIC DNA]</scope>
    <source>
        <strain evidence="2 3">DSM 40141</strain>
    </source>
</reference>
<feature type="compositionally biased region" description="Basic and acidic residues" evidence="1">
    <location>
        <begin position="14"/>
        <end position="24"/>
    </location>
</feature>
<dbReference type="EMBL" id="JACHEM010000008">
    <property type="protein sequence ID" value="MBB6437040.1"/>
    <property type="molecule type" value="Genomic_DNA"/>
</dbReference>